<evidence type="ECO:0000313" key="1">
    <source>
        <dbReference type="EMBL" id="KAL3575167.1"/>
    </source>
</evidence>
<protein>
    <submittedName>
        <fullName evidence="1">Uncharacterized protein</fullName>
    </submittedName>
</protein>
<reference evidence="1 2" key="1">
    <citation type="journal article" date="2024" name="Plant Biotechnol. J.">
        <title>Genome and CRISPR/Cas9 system of a widespread forest tree (Populus alba) in the world.</title>
        <authorList>
            <person name="Liu Y.J."/>
            <person name="Jiang P.F."/>
            <person name="Han X.M."/>
            <person name="Li X.Y."/>
            <person name="Wang H.M."/>
            <person name="Wang Y.J."/>
            <person name="Wang X.X."/>
            <person name="Zeng Q.Y."/>
        </authorList>
    </citation>
    <scope>NUCLEOTIDE SEQUENCE [LARGE SCALE GENOMIC DNA]</scope>
    <source>
        <strain evidence="2">cv. PAL-ZL1</strain>
    </source>
</reference>
<evidence type="ECO:0000313" key="2">
    <source>
        <dbReference type="Proteomes" id="UP000309997"/>
    </source>
</evidence>
<sequence>MMKSKAKSTIRSVQGDFLLQSNRRHSLCAARVSSRICSPEQSPSPSHTPHRSKVIFAEFVNLSSESRVLSPRQGKSMASLNSSASSSQCPSNGGHPTDSVDFEWHIRTRKRLHATSTRSASTSTSAETAAVEKQSPYCAGPSCNFREDPVSSEAAVMALQPSSSQPPDCKSTKADTSVLVALGQKPNTHKIPRRQYLTRSKAAASSYEGPITVSFQSL</sequence>
<proteinExistence type="predicted"/>
<accession>A0ACC4BAU6</accession>
<dbReference type="EMBL" id="RCHU02000012">
    <property type="protein sequence ID" value="KAL3575167.1"/>
    <property type="molecule type" value="Genomic_DNA"/>
</dbReference>
<comment type="caution">
    <text evidence="1">The sequence shown here is derived from an EMBL/GenBank/DDBJ whole genome shotgun (WGS) entry which is preliminary data.</text>
</comment>
<organism evidence="1 2">
    <name type="scientific">Populus alba</name>
    <name type="common">White poplar</name>
    <dbReference type="NCBI Taxonomy" id="43335"/>
    <lineage>
        <taxon>Eukaryota</taxon>
        <taxon>Viridiplantae</taxon>
        <taxon>Streptophyta</taxon>
        <taxon>Embryophyta</taxon>
        <taxon>Tracheophyta</taxon>
        <taxon>Spermatophyta</taxon>
        <taxon>Magnoliopsida</taxon>
        <taxon>eudicotyledons</taxon>
        <taxon>Gunneridae</taxon>
        <taxon>Pentapetalae</taxon>
        <taxon>rosids</taxon>
        <taxon>fabids</taxon>
        <taxon>Malpighiales</taxon>
        <taxon>Salicaceae</taxon>
        <taxon>Saliceae</taxon>
        <taxon>Populus</taxon>
    </lineage>
</organism>
<keyword evidence="2" id="KW-1185">Reference proteome</keyword>
<dbReference type="Proteomes" id="UP000309997">
    <property type="component" value="Unassembled WGS sequence"/>
</dbReference>
<name>A0ACC4BAU6_POPAL</name>
<gene>
    <name evidence="1" type="ORF">D5086_023268</name>
</gene>